<dbReference type="InterPro" id="IPR032816">
    <property type="entry name" value="VTT_dom"/>
</dbReference>
<evidence type="ECO:0000256" key="6">
    <source>
        <dbReference type="ARBA" id="ARBA00023136"/>
    </source>
</evidence>
<sequence>MLIALLVFGESGVLIGIFFPGDSLLFAAGLLAAGDFLSFGPLVLLVVVAAILGDSVGYWFGTHVGPALFRREDSRFFKQEYLKRTEQFYQKYGGRALILARFVPIVRTLAPILAGVGSMEYRQFISYNAIGGLLWGSGVVSLGFFLGNVIPNSDRYILPLTLAVVVVSFIPILINFFRSERTEQT</sequence>
<keyword evidence="4 7" id="KW-0812">Transmembrane</keyword>
<protein>
    <recommendedName>
        <fullName evidence="8">VTT domain-containing protein</fullName>
    </recommendedName>
</protein>
<evidence type="ECO:0000256" key="5">
    <source>
        <dbReference type="ARBA" id="ARBA00022989"/>
    </source>
</evidence>
<gene>
    <name evidence="9" type="ORF">A2678_00595</name>
</gene>
<evidence type="ECO:0000256" key="4">
    <source>
        <dbReference type="ARBA" id="ARBA00022692"/>
    </source>
</evidence>
<evidence type="ECO:0000256" key="1">
    <source>
        <dbReference type="ARBA" id="ARBA00004651"/>
    </source>
</evidence>
<dbReference type="Pfam" id="PF09335">
    <property type="entry name" value="VTT_dom"/>
    <property type="match status" value="1"/>
</dbReference>
<comment type="subcellular location">
    <subcellularLocation>
        <location evidence="1 7">Cell membrane</location>
        <topology evidence="1 7">Multi-pass membrane protein</topology>
    </subcellularLocation>
</comment>
<proteinExistence type="inferred from homology"/>
<dbReference type="AlphaFoldDB" id="A0A1F6CJ26"/>
<evidence type="ECO:0000259" key="8">
    <source>
        <dbReference type="Pfam" id="PF09335"/>
    </source>
</evidence>
<feature type="transmembrane region" description="Helical" evidence="7">
    <location>
        <begin position="156"/>
        <end position="177"/>
    </location>
</feature>
<keyword evidence="5 7" id="KW-1133">Transmembrane helix</keyword>
<feature type="transmembrane region" description="Helical" evidence="7">
    <location>
        <begin position="12"/>
        <end position="33"/>
    </location>
</feature>
<keyword evidence="6 7" id="KW-0472">Membrane</keyword>
<dbReference type="STRING" id="1798481.A2678_00595"/>
<dbReference type="Proteomes" id="UP000178815">
    <property type="component" value="Unassembled WGS sequence"/>
</dbReference>
<dbReference type="PANTHER" id="PTHR30353:SF0">
    <property type="entry name" value="TRANSMEMBRANE PROTEIN"/>
    <property type="match status" value="1"/>
</dbReference>
<feature type="transmembrane region" description="Helical" evidence="7">
    <location>
        <begin position="39"/>
        <end position="61"/>
    </location>
</feature>
<evidence type="ECO:0000313" key="9">
    <source>
        <dbReference type="EMBL" id="OGG49264.1"/>
    </source>
</evidence>
<dbReference type="EMBL" id="MFKU01000002">
    <property type="protein sequence ID" value="OGG49264.1"/>
    <property type="molecule type" value="Genomic_DNA"/>
</dbReference>
<keyword evidence="3 7" id="KW-1003">Cell membrane</keyword>
<feature type="domain" description="VTT" evidence="8">
    <location>
        <begin position="19"/>
        <end position="143"/>
    </location>
</feature>
<name>A0A1F6CJ26_9BACT</name>
<evidence type="ECO:0000256" key="3">
    <source>
        <dbReference type="ARBA" id="ARBA00022475"/>
    </source>
</evidence>
<reference evidence="9 10" key="1">
    <citation type="journal article" date="2016" name="Nat. Commun.">
        <title>Thousands of microbial genomes shed light on interconnected biogeochemical processes in an aquifer system.</title>
        <authorList>
            <person name="Anantharaman K."/>
            <person name="Brown C.T."/>
            <person name="Hug L.A."/>
            <person name="Sharon I."/>
            <person name="Castelle C.J."/>
            <person name="Probst A.J."/>
            <person name="Thomas B.C."/>
            <person name="Singh A."/>
            <person name="Wilkins M.J."/>
            <person name="Karaoz U."/>
            <person name="Brodie E.L."/>
            <person name="Williams K.H."/>
            <person name="Hubbard S.S."/>
            <person name="Banfield J.F."/>
        </authorList>
    </citation>
    <scope>NUCLEOTIDE SEQUENCE [LARGE SCALE GENOMIC DNA]</scope>
</reference>
<evidence type="ECO:0000256" key="7">
    <source>
        <dbReference type="RuleBase" id="RU367016"/>
    </source>
</evidence>
<evidence type="ECO:0000256" key="2">
    <source>
        <dbReference type="ARBA" id="ARBA00010792"/>
    </source>
</evidence>
<feature type="transmembrane region" description="Helical" evidence="7">
    <location>
        <begin position="129"/>
        <end position="150"/>
    </location>
</feature>
<dbReference type="InterPro" id="IPR032818">
    <property type="entry name" value="DedA-like"/>
</dbReference>
<accession>A0A1F6CJ26</accession>
<comment type="caution">
    <text evidence="9">The sequence shown here is derived from an EMBL/GenBank/DDBJ whole genome shotgun (WGS) entry which is preliminary data.</text>
</comment>
<evidence type="ECO:0000313" key="10">
    <source>
        <dbReference type="Proteomes" id="UP000178815"/>
    </source>
</evidence>
<dbReference type="PANTHER" id="PTHR30353">
    <property type="entry name" value="INNER MEMBRANE PROTEIN DEDA-RELATED"/>
    <property type="match status" value="1"/>
</dbReference>
<organism evidence="9 10">
    <name type="scientific">Candidatus Kaiserbacteria bacterium RIFCSPHIGHO2_01_FULL_53_31</name>
    <dbReference type="NCBI Taxonomy" id="1798481"/>
    <lineage>
        <taxon>Bacteria</taxon>
        <taxon>Candidatus Kaiseribacteriota</taxon>
    </lineage>
</organism>
<dbReference type="GO" id="GO:0005886">
    <property type="term" value="C:plasma membrane"/>
    <property type="evidence" value="ECO:0007669"/>
    <property type="project" value="UniProtKB-SubCell"/>
</dbReference>
<comment type="similarity">
    <text evidence="2 7">Belongs to the DedA family.</text>
</comment>